<gene>
    <name evidence="4" type="ORF">EBF16_15690</name>
</gene>
<protein>
    <submittedName>
        <fullName evidence="4">Recombinase family protein</fullName>
    </submittedName>
</protein>
<sequence>MSRVAYFRVSTADQLIDAQRAEMEGPFDREFADHAVSGSTMAQSRPGFSEMLRYVREGDTLYLYAVDRLGRDAIDIQTNVRELLDKGVTLHVRGLGPIGRGVGELIIAVLAQIAEMERQRIFERTQAGRTAAIRSLIAMGRTHRGKESLGRPRACNPTEVREWREENNASIAVTCRQFGISPSTVKRYCRMGKGE</sequence>
<dbReference type="PANTHER" id="PTHR30461:SF2">
    <property type="entry name" value="SERINE RECOMBINASE PINE-RELATED"/>
    <property type="match status" value="1"/>
</dbReference>
<evidence type="ECO:0000313" key="5">
    <source>
        <dbReference type="Proteomes" id="UP000280708"/>
    </source>
</evidence>
<proteinExistence type="predicted"/>
<dbReference type="PANTHER" id="PTHR30461">
    <property type="entry name" value="DNA-INVERTASE FROM LAMBDOID PROPHAGE"/>
    <property type="match status" value="1"/>
</dbReference>
<dbReference type="InterPro" id="IPR006120">
    <property type="entry name" value="Resolvase_HTH_dom"/>
</dbReference>
<dbReference type="Proteomes" id="UP000280708">
    <property type="component" value="Chromosome"/>
</dbReference>
<dbReference type="Pfam" id="PF00239">
    <property type="entry name" value="Resolvase"/>
    <property type="match status" value="1"/>
</dbReference>
<dbReference type="InterPro" id="IPR050639">
    <property type="entry name" value="SSR_resolvase"/>
</dbReference>
<dbReference type="GO" id="GO:0000150">
    <property type="term" value="F:DNA strand exchange activity"/>
    <property type="evidence" value="ECO:0007669"/>
    <property type="project" value="InterPro"/>
</dbReference>
<feature type="domain" description="Resolvase/invertase-type recombinase catalytic" evidence="3">
    <location>
        <begin position="2"/>
        <end position="136"/>
    </location>
</feature>
<name>A0A3G2UVG0_SPHYA</name>
<dbReference type="Gene3D" id="3.40.50.1390">
    <property type="entry name" value="Resolvase, N-terminal catalytic domain"/>
    <property type="match status" value="1"/>
</dbReference>
<evidence type="ECO:0000256" key="2">
    <source>
        <dbReference type="ARBA" id="ARBA00023172"/>
    </source>
</evidence>
<evidence type="ECO:0000259" key="3">
    <source>
        <dbReference type="PROSITE" id="PS51736"/>
    </source>
</evidence>
<reference evidence="4 5" key="1">
    <citation type="submission" date="2018-10" db="EMBL/GenBank/DDBJ databases">
        <title>Characterization and genome analysis of a novel bacterium Sphingobium yanoikuyae SJTF8 capable of degrading PAHs.</title>
        <authorList>
            <person name="Yin C."/>
            <person name="Xiong W."/>
            <person name="Liang R."/>
        </authorList>
    </citation>
    <scope>NUCLEOTIDE SEQUENCE [LARGE SCALE GENOMIC DNA]</scope>
    <source>
        <strain evidence="4 5">SJTF8</strain>
    </source>
</reference>
<dbReference type="Pfam" id="PF02796">
    <property type="entry name" value="HTH_7"/>
    <property type="match status" value="1"/>
</dbReference>
<dbReference type="InterPro" id="IPR006119">
    <property type="entry name" value="Resolv_N"/>
</dbReference>
<organism evidence="4 5">
    <name type="scientific">Sphingobium yanoikuyae</name>
    <name type="common">Sphingomonas yanoikuyae</name>
    <dbReference type="NCBI Taxonomy" id="13690"/>
    <lineage>
        <taxon>Bacteria</taxon>
        <taxon>Pseudomonadati</taxon>
        <taxon>Pseudomonadota</taxon>
        <taxon>Alphaproteobacteria</taxon>
        <taxon>Sphingomonadales</taxon>
        <taxon>Sphingomonadaceae</taxon>
        <taxon>Sphingobium</taxon>
    </lineage>
</organism>
<keyword evidence="2" id="KW-0233">DNA recombination</keyword>
<dbReference type="InterPro" id="IPR036162">
    <property type="entry name" value="Resolvase-like_N_sf"/>
</dbReference>
<dbReference type="SMART" id="SM00857">
    <property type="entry name" value="Resolvase"/>
    <property type="match status" value="1"/>
</dbReference>
<dbReference type="PROSITE" id="PS51736">
    <property type="entry name" value="RECOMBINASES_3"/>
    <property type="match status" value="1"/>
</dbReference>
<dbReference type="RefSeq" id="WP_122129785.1">
    <property type="nucleotide sequence ID" value="NZ_CP033230.1"/>
</dbReference>
<dbReference type="CDD" id="cd03768">
    <property type="entry name" value="SR_ResInv"/>
    <property type="match status" value="1"/>
</dbReference>
<dbReference type="SUPFAM" id="SSF53041">
    <property type="entry name" value="Resolvase-like"/>
    <property type="match status" value="1"/>
</dbReference>
<evidence type="ECO:0000256" key="1">
    <source>
        <dbReference type="ARBA" id="ARBA00023125"/>
    </source>
</evidence>
<dbReference type="GO" id="GO:0003677">
    <property type="term" value="F:DNA binding"/>
    <property type="evidence" value="ECO:0007669"/>
    <property type="project" value="UniProtKB-KW"/>
</dbReference>
<evidence type="ECO:0000313" key="4">
    <source>
        <dbReference type="EMBL" id="AYO78198.1"/>
    </source>
</evidence>
<keyword evidence="1" id="KW-0238">DNA-binding</keyword>
<accession>A0A3G2UVG0</accession>
<dbReference type="EMBL" id="CP033230">
    <property type="protein sequence ID" value="AYO78198.1"/>
    <property type="molecule type" value="Genomic_DNA"/>
</dbReference>
<dbReference type="AlphaFoldDB" id="A0A3G2UVG0"/>